<keyword evidence="1" id="KW-0812">Transmembrane</keyword>
<protein>
    <submittedName>
        <fullName evidence="2">Uncharacterized protein</fullName>
    </submittedName>
</protein>
<keyword evidence="1" id="KW-0472">Membrane</keyword>
<proteinExistence type="predicted"/>
<evidence type="ECO:0000313" key="3">
    <source>
        <dbReference type="Proteomes" id="UP000062317"/>
    </source>
</evidence>
<comment type="caution">
    <text evidence="2">The sequence shown here is derived from an EMBL/GenBank/DDBJ whole genome shotgun (WGS) entry which is preliminary data.</text>
</comment>
<accession>A0A125A8N7</accession>
<feature type="transmembrane region" description="Helical" evidence="1">
    <location>
        <begin position="21"/>
        <end position="54"/>
    </location>
</feature>
<keyword evidence="1" id="KW-1133">Transmembrane helix</keyword>
<dbReference type="AlphaFoldDB" id="A0A125A8N7"/>
<sequence length="63" mass="7390">MTRGLRRTRSRVRPPRRVRWWLVAMIMMAVMRVVTMVTVLGTVFMAALFVRALLVMLAHSRFS</sequence>
<name>A0A125A8N7_9BURK</name>
<gene>
    <name evidence="2" type="ORF">WT27_15900</name>
</gene>
<keyword evidence="3" id="KW-1185">Reference proteome</keyword>
<organism evidence="2 3">
    <name type="scientific">Burkholderia territorii</name>
    <dbReference type="NCBI Taxonomy" id="1503055"/>
    <lineage>
        <taxon>Bacteria</taxon>
        <taxon>Pseudomonadati</taxon>
        <taxon>Pseudomonadota</taxon>
        <taxon>Betaproteobacteria</taxon>
        <taxon>Burkholderiales</taxon>
        <taxon>Burkholderiaceae</taxon>
        <taxon>Burkholderia</taxon>
        <taxon>Burkholderia cepacia complex</taxon>
    </lineage>
</organism>
<evidence type="ECO:0000313" key="2">
    <source>
        <dbReference type="EMBL" id="KVV38793.1"/>
    </source>
</evidence>
<dbReference type="EMBL" id="LPEQ01000131">
    <property type="protein sequence ID" value="KVV38793.1"/>
    <property type="molecule type" value="Genomic_DNA"/>
</dbReference>
<reference evidence="2 3" key="1">
    <citation type="submission" date="2015-11" db="EMBL/GenBank/DDBJ databases">
        <title>Expanding the genomic diversity of Burkholderia species for the development of highly accurate diagnostics.</title>
        <authorList>
            <person name="Sahl J."/>
            <person name="Keim P."/>
            <person name="Wagner D."/>
        </authorList>
    </citation>
    <scope>NUCLEOTIDE SEQUENCE [LARGE SCALE GENOMIC DNA]</scope>
    <source>
        <strain evidence="2 3">MSMB1301WGS</strain>
    </source>
</reference>
<evidence type="ECO:0000256" key="1">
    <source>
        <dbReference type="SAM" id="Phobius"/>
    </source>
</evidence>
<dbReference type="Proteomes" id="UP000062317">
    <property type="component" value="Unassembled WGS sequence"/>
</dbReference>